<keyword evidence="2" id="KW-1185">Reference proteome</keyword>
<dbReference type="EMBL" id="CP068393">
    <property type="protein sequence ID" value="QUC67803.1"/>
    <property type="molecule type" value="Genomic_DNA"/>
</dbReference>
<dbReference type="Proteomes" id="UP000682782">
    <property type="component" value="Chromosome"/>
</dbReference>
<accession>A0AC61N941</accession>
<sequence>MAPLLTVYFTSDIHGYLYPTNFQNKEPQPMGLLSMRFPKDENTLVIDGGDMLQGSPLTYFGRSEGVDIPIARAMNARGYDYVTLGNHDFNYGRENLLRYLRELDAQCLCANVDDLRGELPLLPCAVRTLGNGLRVGLVGLVTDWINRWEKPENLVDFSVVSPLERAKAAVASLECDVLIGIYHGGIERDPETGKLLSSTDENIACRLCEELPFDLLLTGHQHIPLAGARWHNTHLVQTPCNAASYIRVEMYADRHFTSELCPVPDHAEYTPEEAALFGRLNEWLDHPIGHLSRSLWPEDKLKMAMEGSPIADFFNQVQLWASGACVSCTCLANSVRGFDKNVTVRDVVATYVYPNTLKVLEVTGSILRQGLEQCARYFDRDAQGHLAISEAFLRPKEAHFNYDYFAGIEYTFNLTRPAGRRVVSLTCEGRPVQDSDTFTLCMCDYRATGAGDFDFYLSCPVVRDIQTDITELILRYLEEHDPVEIPSGHPLTVLT</sequence>
<evidence type="ECO:0000313" key="1">
    <source>
        <dbReference type="EMBL" id="QUC67803.1"/>
    </source>
</evidence>
<evidence type="ECO:0000313" key="2">
    <source>
        <dbReference type="Proteomes" id="UP000682782"/>
    </source>
</evidence>
<proteinExistence type="predicted"/>
<protein>
    <submittedName>
        <fullName evidence="1">Bifunctional metallophosphatase/5'-nucleotidase</fullName>
    </submittedName>
</protein>
<gene>
    <name evidence="1" type="ORF">JYE49_03615</name>
</gene>
<reference evidence="1" key="1">
    <citation type="submission" date="2021-01" db="EMBL/GenBank/DDBJ databases">
        <title>Complete genome sequence of Clostridiales bacterium R-7.</title>
        <authorList>
            <person name="Mahoney-Kurpe S.C."/>
            <person name="Palevich N."/>
            <person name="Koike S."/>
            <person name="Moon C.D."/>
            <person name="Attwood G.T."/>
        </authorList>
    </citation>
    <scope>NUCLEOTIDE SEQUENCE</scope>
    <source>
        <strain evidence="1">R-7</strain>
    </source>
</reference>
<name>A0AC61N941_9FIRM</name>
<organism evidence="1 2">
    <name type="scientific">Aristaeella hokkaidonensis</name>
    <dbReference type="NCBI Taxonomy" id="3046382"/>
    <lineage>
        <taxon>Bacteria</taxon>
        <taxon>Bacillati</taxon>
        <taxon>Bacillota</taxon>
        <taxon>Clostridia</taxon>
        <taxon>Eubacteriales</taxon>
        <taxon>Aristaeellaceae</taxon>
        <taxon>Aristaeella</taxon>
    </lineage>
</organism>